<evidence type="ECO:0000256" key="2">
    <source>
        <dbReference type="SAM" id="Phobius"/>
    </source>
</evidence>
<keyword evidence="2" id="KW-1133">Transmembrane helix</keyword>
<sequence>MTALFASPPKNGPPADRFHARTEPVFILTLAVAWLVCSFHIIGTEKAGENTHRAPKTQKRKEGHKSA</sequence>
<feature type="transmembrane region" description="Helical" evidence="2">
    <location>
        <begin position="25"/>
        <end position="43"/>
    </location>
</feature>
<feature type="region of interest" description="Disordered" evidence="1">
    <location>
        <begin position="46"/>
        <end position="67"/>
    </location>
</feature>
<protein>
    <submittedName>
        <fullName evidence="3">Uncharacterized protein</fullName>
    </submittedName>
</protein>
<feature type="compositionally biased region" description="Basic residues" evidence="1">
    <location>
        <begin position="53"/>
        <end position="67"/>
    </location>
</feature>
<dbReference type="EMBL" id="UINC01032249">
    <property type="protein sequence ID" value="SVB19595.1"/>
    <property type="molecule type" value="Genomic_DNA"/>
</dbReference>
<evidence type="ECO:0000313" key="3">
    <source>
        <dbReference type="EMBL" id="SVB19595.1"/>
    </source>
</evidence>
<keyword evidence="2" id="KW-0812">Transmembrane</keyword>
<dbReference type="AlphaFoldDB" id="A0A382C0I0"/>
<keyword evidence="2" id="KW-0472">Membrane</keyword>
<accession>A0A382C0I0</accession>
<name>A0A382C0I0_9ZZZZ</name>
<evidence type="ECO:0000256" key="1">
    <source>
        <dbReference type="SAM" id="MobiDB-lite"/>
    </source>
</evidence>
<reference evidence="3" key="1">
    <citation type="submission" date="2018-05" db="EMBL/GenBank/DDBJ databases">
        <authorList>
            <person name="Lanie J.A."/>
            <person name="Ng W.-L."/>
            <person name="Kazmierczak K.M."/>
            <person name="Andrzejewski T.M."/>
            <person name="Davidsen T.M."/>
            <person name="Wayne K.J."/>
            <person name="Tettelin H."/>
            <person name="Glass J.I."/>
            <person name="Rusch D."/>
            <person name="Podicherti R."/>
            <person name="Tsui H.-C.T."/>
            <person name="Winkler M.E."/>
        </authorList>
    </citation>
    <scope>NUCLEOTIDE SEQUENCE</scope>
</reference>
<gene>
    <name evidence="3" type="ORF">METZ01_LOCUS172449</name>
</gene>
<proteinExistence type="predicted"/>
<organism evidence="3">
    <name type="scientific">marine metagenome</name>
    <dbReference type="NCBI Taxonomy" id="408172"/>
    <lineage>
        <taxon>unclassified sequences</taxon>
        <taxon>metagenomes</taxon>
        <taxon>ecological metagenomes</taxon>
    </lineage>
</organism>